<protein>
    <submittedName>
        <fullName evidence="1">Uncharacterized protein</fullName>
    </submittedName>
</protein>
<comment type="caution">
    <text evidence="1">The sequence shown here is derived from an EMBL/GenBank/DDBJ whole genome shotgun (WGS) entry which is preliminary data.</text>
</comment>
<name>A0A101M2P3_PICGL</name>
<organism evidence="1">
    <name type="scientific">Picea glauca</name>
    <name type="common">White spruce</name>
    <name type="synonym">Pinus glauca</name>
    <dbReference type="NCBI Taxonomy" id="3330"/>
    <lineage>
        <taxon>Eukaryota</taxon>
        <taxon>Viridiplantae</taxon>
        <taxon>Streptophyta</taxon>
        <taxon>Embryophyta</taxon>
        <taxon>Tracheophyta</taxon>
        <taxon>Spermatophyta</taxon>
        <taxon>Pinopsida</taxon>
        <taxon>Pinidae</taxon>
        <taxon>Conifers I</taxon>
        <taxon>Pinales</taxon>
        <taxon>Pinaceae</taxon>
        <taxon>Picea</taxon>
    </lineage>
</organism>
<sequence length="49" mass="5384">MMPAWTSKVRLEVHPMHCRRLGGSGGFLVPSSGKESVLELLCSVNVQRC</sequence>
<proteinExistence type="predicted"/>
<dbReference type="AlphaFoldDB" id="A0A101M2P3"/>
<accession>A0A101M2P3</accession>
<keyword evidence="1" id="KW-0496">Mitochondrion</keyword>
<dbReference type="EMBL" id="LKAM01000002">
    <property type="protein sequence ID" value="KUM49954.1"/>
    <property type="molecule type" value="Genomic_DNA"/>
</dbReference>
<reference evidence="1" key="1">
    <citation type="journal article" date="2015" name="Genome Biol. Evol.">
        <title>Organellar Genomes of White Spruce (Picea glauca): Assembly and Annotation.</title>
        <authorList>
            <person name="Jackman S.D."/>
            <person name="Warren R.L."/>
            <person name="Gibb E.A."/>
            <person name="Vandervalk B.P."/>
            <person name="Mohamadi H."/>
            <person name="Chu J."/>
            <person name="Raymond A."/>
            <person name="Pleasance S."/>
            <person name="Coope R."/>
            <person name="Wildung M.R."/>
            <person name="Ritland C.E."/>
            <person name="Bousquet J."/>
            <person name="Jones S.J."/>
            <person name="Bohlmann J."/>
            <person name="Birol I."/>
        </authorList>
    </citation>
    <scope>NUCLEOTIDE SEQUENCE [LARGE SCALE GENOMIC DNA]</scope>
    <source>
        <tissue evidence="1">Flushing bud</tissue>
    </source>
</reference>
<geneLocation type="mitochondrion" evidence="1"/>
<gene>
    <name evidence="1" type="ORF">ABT39_MTgene3182</name>
</gene>
<evidence type="ECO:0000313" key="1">
    <source>
        <dbReference type="EMBL" id="KUM49954.1"/>
    </source>
</evidence>